<reference evidence="3" key="2">
    <citation type="submission" date="2015-07" db="EMBL/GenBank/DDBJ databases">
        <title>Contrasting host-pathogen interactions and genome evolution in two generalist and specialist microsporidian pathogens of mosquitoes.</title>
        <authorList>
            <consortium name="The Broad Institute Genomics Platform"/>
            <consortium name="The Broad Institute Genome Sequencing Center for Infectious Disease"/>
            <person name="Cuomo C.A."/>
            <person name="Sanscrainte N.D."/>
            <person name="Goldberg J.M."/>
            <person name="Heiman D."/>
            <person name="Young S."/>
            <person name="Zeng Q."/>
            <person name="Becnel J.J."/>
            <person name="Birren B.W."/>
        </authorList>
    </citation>
    <scope>NUCLEOTIDE SEQUENCE [LARGE SCALE GENOMIC DNA]</scope>
    <source>
        <strain evidence="3">USNM 41457</strain>
    </source>
</reference>
<dbReference type="HOGENOM" id="CLU_2210003_0_0_1"/>
<reference evidence="2 3" key="1">
    <citation type="submission" date="2011-08" db="EMBL/GenBank/DDBJ databases">
        <authorList>
            <person name="Liu Z.J."/>
            <person name="Shi F.L."/>
            <person name="Lu J.Q."/>
            <person name="Li M."/>
            <person name="Wang Z.L."/>
        </authorList>
    </citation>
    <scope>NUCLEOTIDE SEQUENCE [LARGE SCALE GENOMIC DNA]</scope>
    <source>
        <strain evidence="2 3">USNM 41457</strain>
    </source>
</reference>
<keyword evidence="1" id="KW-0472">Membrane</keyword>
<protein>
    <submittedName>
        <fullName evidence="2">Uncharacterized protein</fullName>
    </submittedName>
</protein>
<feature type="transmembrane region" description="Helical" evidence="1">
    <location>
        <begin position="66"/>
        <end position="84"/>
    </location>
</feature>
<evidence type="ECO:0000313" key="2">
    <source>
        <dbReference type="EMBL" id="EJW01205.1"/>
    </source>
</evidence>
<feature type="transmembrane region" description="Helical" evidence="1">
    <location>
        <begin position="30"/>
        <end position="51"/>
    </location>
</feature>
<keyword evidence="1" id="KW-1133">Transmembrane helix</keyword>
<name>J9DF36_EDHAE</name>
<proteinExistence type="predicted"/>
<sequence>MIRIQLLAILGFLIHKFVYMQKKHKKTLFLVLKLIMKIIGNIFSSPIRFFYKKIKNGFSFVKKTKYFLLFFKIAFYSSIHSLVLNEYLHLITGFECRFYISYALFLL</sequence>
<dbReference type="InParanoid" id="J9DF36"/>
<dbReference type="VEuPathDB" id="MicrosporidiaDB:EDEG_00565"/>
<keyword evidence="3" id="KW-1185">Reference proteome</keyword>
<organism evidence="2 3">
    <name type="scientific">Edhazardia aedis (strain USNM 41457)</name>
    <name type="common">Microsporidian parasite</name>
    <dbReference type="NCBI Taxonomy" id="1003232"/>
    <lineage>
        <taxon>Eukaryota</taxon>
        <taxon>Fungi</taxon>
        <taxon>Fungi incertae sedis</taxon>
        <taxon>Microsporidia</taxon>
        <taxon>Edhazardia</taxon>
    </lineage>
</organism>
<gene>
    <name evidence="2" type="ORF">EDEG_00565</name>
</gene>
<comment type="caution">
    <text evidence="2">The sequence shown here is derived from an EMBL/GenBank/DDBJ whole genome shotgun (WGS) entry which is preliminary data.</text>
</comment>
<dbReference type="EMBL" id="AFBI03000006">
    <property type="protein sequence ID" value="EJW01205.1"/>
    <property type="molecule type" value="Genomic_DNA"/>
</dbReference>
<dbReference type="AlphaFoldDB" id="J9DF36"/>
<accession>J9DF36</accession>
<dbReference type="Proteomes" id="UP000003163">
    <property type="component" value="Unassembled WGS sequence"/>
</dbReference>
<evidence type="ECO:0000256" key="1">
    <source>
        <dbReference type="SAM" id="Phobius"/>
    </source>
</evidence>
<evidence type="ECO:0000313" key="3">
    <source>
        <dbReference type="Proteomes" id="UP000003163"/>
    </source>
</evidence>
<keyword evidence="1" id="KW-0812">Transmembrane</keyword>